<dbReference type="PANTHER" id="PTHR16675">
    <property type="entry name" value="MHC CLASS I-RELATED"/>
    <property type="match status" value="1"/>
</dbReference>
<sequence>MELVCGFSLVLVSLAGVYSGHSLRYYYTGVSGPGYGLPEFSIVGYLDDQQTELYTSDIGKVVPVAPWMKKERPEEWLSRTMTSKANEAIFRHELKVVMTRFHHMEGETQHIPGQ</sequence>
<dbReference type="Proteomes" id="UP000824782">
    <property type="component" value="Unassembled WGS sequence"/>
</dbReference>
<organism evidence="4 5">
    <name type="scientific">Engystomops pustulosus</name>
    <name type="common">Tungara frog</name>
    <name type="synonym">Physalaemus pustulosus</name>
    <dbReference type="NCBI Taxonomy" id="76066"/>
    <lineage>
        <taxon>Eukaryota</taxon>
        <taxon>Metazoa</taxon>
        <taxon>Chordata</taxon>
        <taxon>Craniata</taxon>
        <taxon>Vertebrata</taxon>
        <taxon>Euteleostomi</taxon>
        <taxon>Amphibia</taxon>
        <taxon>Batrachia</taxon>
        <taxon>Anura</taxon>
        <taxon>Neobatrachia</taxon>
        <taxon>Hyloidea</taxon>
        <taxon>Leptodactylidae</taxon>
        <taxon>Leiuperinae</taxon>
        <taxon>Engystomops</taxon>
    </lineage>
</organism>
<gene>
    <name evidence="4" type="ORF">GDO81_023192</name>
</gene>
<proteinExistence type="predicted"/>
<evidence type="ECO:0000259" key="3">
    <source>
        <dbReference type="Pfam" id="PF00129"/>
    </source>
</evidence>
<keyword evidence="2" id="KW-0732">Signal</keyword>
<feature type="chain" id="PRO_5043832165" description="MHC class I-like antigen recognition-like domain-containing protein" evidence="2">
    <location>
        <begin position="20"/>
        <end position="114"/>
    </location>
</feature>
<reference evidence="4" key="1">
    <citation type="thesis" date="2020" institute="ProQuest LLC" country="789 East Eisenhower Parkway, Ann Arbor, MI, USA">
        <title>Comparative Genomics and Chromosome Evolution.</title>
        <authorList>
            <person name="Mudd A.B."/>
        </authorList>
    </citation>
    <scope>NUCLEOTIDE SEQUENCE</scope>
    <source>
        <strain evidence="4">237g6f4</strain>
        <tissue evidence="4">Blood</tissue>
    </source>
</reference>
<evidence type="ECO:0000256" key="1">
    <source>
        <dbReference type="ARBA" id="ARBA00023180"/>
    </source>
</evidence>
<dbReference type="Pfam" id="PF00129">
    <property type="entry name" value="MHC_I"/>
    <property type="match status" value="1"/>
</dbReference>
<accession>A0AAV6ZI13</accession>
<dbReference type="AlphaFoldDB" id="A0AAV6ZI13"/>
<keyword evidence="1" id="KW-0325">Glycoprotein</keyword>
<evidence type="ECO:0000313" key="4">
    <source>
        <dbReference type="EMBL" id="KAG8549004.1"/>
    </source>
</evidence>
<protein>
    <recommendedName>
        <fullName evidence="3">MHC class I-like antigen recognition-like domain-containing protein</fullName>
    </recommendedName>
</protein>
<feature type="domain" description="MHC class I-like antigen recognition-like" evidence="3">
    <location>
        <begin position="21"/>
        <end position="108"/>
    </location>
</feature>
<dbReference type="SUPFAM" id="SSF54452">
    <property type="entry name" value="MHC antigen-recognition domain"/>
    <property type="match status" value="1"/>
</dbReference>
<dbReference type="Gene3D" id="3.30.500.10">
    <property type="entry name" value="MHC class I-like antigen recognition-like"/>
    <property type="match status" value="1"/>
</dbReference>
<dbReference type="GO" id="GO:0009897">
    <property type="term" value="C:external side of plasma membrane"/>
    <property type="evidence" value="ECO:0007669"/>
    <property type="project" value="TreeGrafter"/>
</dbReference>
<dbReference type="GO" id="GO:0006955">
    <property type="term" value="P:immune response"/>
    <property type="evidence" value="ECO:0007669"/>
    <property type="project" value="TreeGrafter"/>
</dbReference>
<dbReference type="InterPro" id="IPR011161">
    <property type="entry name" value="MHC_I-like_Ag-recog"/>
</dbReference>
<comment type="caution">
    <text evidence="4">The sequence shown here is derived from an EMBL/GenBank/DDBJ whole genome shotgun (WGS) entry which is preliminary data.</text>
</comment>
<dbReference type="GO" id="GO:0005615">
    <property type="term" value="C:extracellular space"/>
    <property type="evidence" value="ECO:0007669"/>
    <property type="project" value="TreeGrafter"/>
</dbReference>
<dbReference type="InterPro" id="IPR011162">
    <property type="entry name" value="MHC_I/II-like_Ag-recog"/>
</dbReference>
<keyword evidence="5" id="KW-1185">Reference proteome</keyword>
<evidence type="ECO:0000313" key="5">
    <source>
        <dbReference type="Proteomes" id="UP000824782"/>
    </source>
</evidence>
<dbReference type="InterPro" id="IPR050208">
    <property type="entry name" value="MHC_class-I_related"/>
</dbReference>
<dbReference type="PANTHER" id="PTHR16675:SF286">
    <property type="entry name" value="MHC CLASS I ANTIGEN"/>
    <property type="match status" value="1"/>
</dbReference>
<name>A0AAV6ZI13_ENGPU</name>
<dbReference type="InterPro" id="IPR037055">
    <property type="entry name" value="MHC_I-like_Ag-recog_sf"/>
</dbReference>
<dbReference type="EMBL" id="WNYA01000271">
    <property type="protein sequence ID" value="KAG8549004.1"/>
    <property type="molecule type" value="Genomic_DNA"/>
</dbReference>
<evidence type="ECO:0000256" key="2">
    <source>
        <dbReference type="SAM" id="SignalP"/>
    </source>
</evidence>
<feature type="signal peptide" evidence="2">
    <location>
        <begin position="1"/>
        <end position="19"/>
    </location>
</feature>